<evidence type="ECO:0000313" key="3">
    <source>
        <dbReference type="Proteomes" id="UP000197619"/>
    </source>
</evidence>
<evidence type="ECO:0000259" key="1">
    <source>
        <dbReference type="Pfam" id="PF00078"/>
    </source>
</evidence>
<gene>
    <name evidence="2" type="ORF">RLOC_00011866</name>
</gene>
<name>A0A218VE96_9PASE</name>
<protein>
    <recommendedName>
        <fullName evidence="1">Reverse transcriptase domain-containing protein</fullName>
    </recommendedName>
</protein>
<dbReference type="Proteomes" id="UP000197619">
    <property type="component" value="Unassembled WGS sequence"/>
</dbReference>
<sequence>MMRELADVLAKLLSIIYQESWLTGEVPDNWKLANVTPICKKGRKEDPSNYRPVSLTSVPGKIMEQFILSAITQHLKDGQAIRPSQHGFTKGRSCLTNLVSFYDQVTRLVDAGRAVDVVYLDFSKAFDTVPHSILLEKLTAHGLDGRTLSWARNWLDGWAQKVVCDRFGTVWLDSVQTERDLRVLVDSRLNMSQQCALMAKKANGILACIRNCVTSRSREVILPLYLVLVRPHLECCVQFWAIQFRKDIEILESVQRRATRLVRGLEH</sequence>
<proteinExistence type="predicted"/>
<dbReference type="SUPFAM" id="SSF56672">
    <property type="entry name" value="DNA/RNA polymerases"/>
    <property type="match status" value="1"/>
</dbReference>
<comment type="caution">
    <text evidence="2">The sequence shown here is derived from an EMBL/GenBank/DDBJ whole genome shotgun (WGS) entry which is preliminary data.</text>
</comment>
<dbReference type="Pfam" id="PF00078">
    <property type="entry name" value="RVT_1"/>
    <property type="match status" value="1"/>
</dbReference>
<dbReference type="PANTHER" id="PTHR33332">
    <property type="entry name" value="REVERSE TRANSCRIPTASE DOMAIN-CONTAINING PROTEIN"/>
    <property type="match status" value="1"/>
</dbReference>
<dbReference type="InterPro" id="IPR000477">
    <property type="entry name" value="RT_dom"/>
</dbReference>
<feature type="domain" description="Reverse transcriptase" evidence="1">
    <location>
        <begin position="43"/>
        <end position="161"/>
    </location>
</feature>
<accession>A0A218VE96</accession>
<dbReference type="CDD" id="cd01650">
    <property type="entry name" value="RT_nLTR_like"/>
    <property type="match status" value="1"/>
</dbReference>
<organism evidence="2 3">
    <name type="scientific">Lonchura striata</name>
    <name type="common">white-rumped munia</name>
    <dbReference type="NCBI Taxonomy" id="40157"/>
    <lineage>
        <taxon>Eukaryota</taxon>
        <taxon>Metazoa</taxon>
        <taxon>Chordata</taxon>
        <taxon>Craniata</taxon>
        <taxon>Vertebrata</taxon>
        <taxon>Euteleostomi</taxon>
        <taxon>Archelosauria</taxon>
        <taxon>Archosauria</taxon>
        <taxon>Dinosauria</taxon>
        <taxon>Saurischia</taxon>
        <taxon>Theropoda</taxon>
        <taxon>Coelurosauria</taxon>
        <taxon>Aves</taxon>
        <taxon>Neognathae</taxon>
        <taxon>Neoaves</taxon>
        <taxon>Telluraves</taxon>
        <taxon>Australaves</taxon>
        <taxon>Passeriformes</taxon>
        <taxon>Passeroidea</taxon>
        <taxon>Estrildidae</taxon>
        <taxon>Estrildinae</taxon>
        <taxon>Lonchura</taxon>
    </lineage>
</organism>
<keyword evidence="3" id="KW-1185">Reference proteome</keyword>
<dbReference type="AlphaFoldDB" id="A0A218VE96"/>
<reference evidence="2 3" key="1">
    <citation type="submission" date="2017-05" db="EMBL/GenBank/DDBJ databases">
        <title>Genome of assembly of the Bengalese finch, Lonchura striata domestica.</title>
        <authorList>
            <person name="Colquitt B.M."/>
            <person name="Brainard M.S."/>
        </authorList>
    </citation>
    <scope>NUCLEOTIDE SEQUENCE [LARGE SCALE GENOMIC DNA]</scope>
    <source>
        <strain evidence="2">White83orange57</strain>
    </source>
</reference>
<dbReference type="EMBL" id="MUZQ01000007">
    <property type="protein sequence ID" value="OWK63912.1"/>
    <property type="molecule type" value="Genomic_DNA"/>
</dbReference>
<dbReference type="InterPro" id="IPR043502">
    <property type="entry name" value="DNA/RNA_pol_sf"/>
</dbReference>
<evidence type="ECO:0000313" key="2">
    <source>
        <dbReference type="EMBL" id="OWK63912.1"/>
    </source>
</evidence>